<evidence type="ECO:0000313" key="2">
    <source>
        <dbReference type="Proteomes" id="UP001183610"/>
    </source>
</evidence>
<comment type="caution">
    <text evidence="1">The sequence shown here is derived from an EMBL/GenBank/DDBJ whole genome shotgun (WGS) entry which is preliminary data.</text>
</comment>
<sequence length="99" mass="11090">MTRGDLTESERTQRLKDARSQIGELESARIVVSLEGVGAVTENAYEVWRAFSEWLKEVRSADPGLLGLEHAESILLSCQQDAERCLEATHLACRVDMTR</sequence>
<evidence type="ECO:0000313" key="1">
    <source>
        <dbReference type="EMBL" id="MDT0413711.1"/>
    </source>
</evidence>
<reference evidence="2" key="1">
    <citation type="submission" date="2023-07" db="EMBL/GenBank/DDBJ databases">
        <title>30 novel species of actinomycetes from the DSMZ collection.</title>
        <authorList>
            <person name="Nouioui I."/>
        </authorList>
    </citation>
    <scope>NUCLEOTIDE SEQUENCE [LARGE SCALE GENOMIC DNA]</scope>
    <source>
        <strain evidence="2">DSM 41979</strain>
    </source>
</reference>
<dbReference type="Proteomes" id="UP001183610">
    <property type="component" value="Unassembled WGS sequence"/>
</dbReference>
<gene>
    <name evidence="1" type="ORF">RM698_32385</name>
</gene>
<name>A0ABU2RAJ0_9ACTN</name>
<dbReference type="EMBL" id="JAVRET010000177">
    <property type="protein sequence ID" value="MDT0413711.1"/>
    <property type="molecule type" value="Genomic_DNA"/>
</dbReference>
<accession>A0ABU2RAJ0</accession>
<keyword evidence="2" id="KW-1185">Reference proteome</keyword>
<protein>
    <submittedName>
        <fullName evidence="1">Uncharacterized protein</fullName>
    </submittedName>
</protein>
<proteinExistence type="predicted"/>
<dbReference type="RefSeq" id="WP_010279493.1">
    <property type="nucleotide sequence ID" value="NZ_JAVRET010000177.1"/>
</dbReference>
<organism evidence="1 2">
    <name type="scientific">Streptomyces evansiae</name>
    <dbReference type="NCBI Taxonomy" id="3075535"/>
    <lineage>
        <taxon>Bacteria</taxon>
        <taxon>Bacillati</taxon>
        <taxon>Actinomycetota</taxon>
        <taxon>Actinomycetes</taxon>
        <taxon>Kitasatosporales</taxon>
        <taxon>Streptomycetaceae</taxon>
        <taxon>Streptomyces</taxon>
    </lineage>
</organism>